<feature type="transmembrane region" description="Helical" evidence="4">
    <location>
        <begin position="87"/>
        <end position="107"/>
    </location>
</feature>
<keyword evidence="2" id="KW-0804">Transcription</keyword>
<keyword evidence="4" id="KW-0812">Transmembrane</keyword>
<evidence type="ECO:0000256" key="3">
    <source>
        <dbReference type="SAM" id="MobiDB-lite"/>
    </source>
</evidence>
<feature type="domain" description="Putative zinc-finger" evidence="5">
    <location>
        <begin position="5"/>
        <end position="39"/>
    </location>
</feature>
<dbReference type="Proteomes" id="UP001143474">
    <property type="component" value="Unassembled WGS sequence"/>
</dbReference>
<keyword evidence="4" id="KW-0472">Membrane</keyword>
<name>A0A9W6I3Q6_9ACTN</name>
<feature type="compositionally biased region" description="Low complexity" evidence="3">
    <location>
        <begin position="117"/>
        <end position="137"/>
    </location>
</feature>
<evidence type="ECO:0000259" key="5">
    <source>
        <dbReference type="Pfam" id="PF13490"/>
    </source>
</evidence>
<evidence type="ECO:0000313" key="6">
    <source>
        <dbReference type="EMBL" id="GLK10414.1"/>
    </source>
</evidence>
<keyword evidence="4" id="KW-1133">Transmembrane helix</keyword>
<feature type="region of interest" description="Disordered" evidence="3">
    <location>
        <begin position="116"/>
        <end position="168"/>
    </location>
</feature>
<reference evidence="6" key="1">
    <citation type="journal article" date="2014" name="Int. J. Syst. Evol. Microbiol.">
        <title>Complete genome sequence of Corynebacterium casei LMG S-19264T (=DSM 44701T), isolated from a smear-ripened cheese.</title>
        <authorList>
            <consortium name="US DOE Joint Genome Institute (JGI-PGF)"/>
            <person name="Walter F."/>
            <person name="Albersmeier A."/>
            <person name="Kalinowski J."/>
            <person name="Ruckert C."/>
        </authorList>
    </citation>
    <scope>NUCLEOTIDE SEQUENCE</scope>
    <source>
        <strain evidence="6">VKM Ac-2007</strain>
    </source>
</reference>
<evidence type="ECO:0000256" key="2">
    <source>
        <dbReference type="ARBA" id="ARBA00023163"/>
    </source>
</evidence>
<dbReference type="Pfam" id="PF13490">
    <property type="entry name" value="zf-HC2"/>
    <property type="match status" value="1"/>
</dbReference>
<dbReference type="EMBL" id="BSEV01000008">
    <property type="protein sequence ID" value="GLK10414.1"/>
    <property type="molecule type" value="Genomic_DNA"/>
</dbReference>
<reference evidence="6" key="2">
    <citation type="submission" date="2023-01" db="EMBL/GenBank/DDBJ databases">
        <authorList>
            <person name="Sun Q."/>
            <person name="Evtushenko L."/>
        </authorList>
    </citation>
    <scope>NUCLEOTIDE SEQUENCE</scope>
    <source>
        <strain evidence="6">VKM Ac-2007</strain>
    </source>
</reference>
<keyword evidence="1" id="KW-0805">Transcription regulation</keyword>
<evidence type="ECO:0000256" key="4">
    <source>
        <dbReference type="SAM" id="Phobius"/>
    </source>
</evidence>
<accession>A0A9W6I3Q6</accession>
<dbReference type="AlphaFoldDB" id="A0A9W6I3Q6"/>
<dbReference type="InterPro" id="IPR027383">
    <property type="entry name" value="Znf_put"/>
</dbReference>
<proteinExistence type="predicted"/>
<dbReference type="Gene3D" id="1.10.10.1320">
    <property type="entry name" value="Anti-sigma factor, zinc-finger domain"/>
    <property type="match status" value="1"/>
</dbReference>
<dbReference type="RefSeq" id="WP_309298415.1">
    <property type="nucleotide sequence ID" value="NZ_BSEV01000008.1"/>
</dbReference>
<sequence length="266" mass="27603">MMMNCDDVRMSLGAYVLGALEPEECVVVEAHLAECDGCRAEFDELTGVAGFLGKVSEEDVAQVASPPRAVLDRLLGARARKRRIARVMLSLAASVLVVGLGGTMWAATRSPESTLDSAALPAPAAASAGSEGGFAAPQQRKDEHFAASASPVSPESDDRILSAAPDESRTVKAGKGAVRAAVTMTRGDGTTAVKVVLSGAAMGTPFRLDVISAGGERQTAGNWVVNKAAYDRSGPFLGSTTIPFGSISRFEVVTAENRVLVDVRVP</sequence>
<gene>
    <name evidence="6" type="ORF">GCM10017600_38200</name>
</gene>
<evidence type="ECO:0000313" key="7">
    <source>
        <dbReference type="Proteomes" id="UP001143474"/>
    </source>
</evidence>
<evidence type="ECO:0000256" key="1">
    <source>
        <dbReference type="ARBA" id="ARBA00023015"/>
    </source>
</evidence>
<protein>
    <recommendedName>
        <fullName evidence="5">Putative zinc-finger domain-containing protein</fullName>
    </recommendedName>
</protein>
<organism evidence="6 7">
    <name type="scientific">Streptosporangium carneum</name>
    <dbReference type="NCBI Taxonomy" id="47481"/>
    <lineage>
        <taxon>Bacteria</taxon>
        <taxon>Bacillati</taxon>
        <taxon>Actinomycetota</taxon>
        <taxon>Actinomycetes</taxon>
        <taxon>Streptosporangiales</taxon>
        <taxon>Streptosporangiaceae</taxon>
        <taxon>Streptosporangium</taxon>
    </lineage>
</organism>
<dbReference type="InterPro" id="IPR041916">
    <property type="entry name" value="Anti_sigma_zinc_sf"/>
</dbReference>
<keyword evidence="7" id="KW-1185">Reference proteome</keyword>
<comment type="caution">
    <text evidence="6">The sequence shown here is derived from an EMBL/GenBank/DDBJ whole genome shotgun (WGS) entry which is preliminary data.</text>
</comment>
<feature type="compositionally biased region" description="Basic and acidic residues" evidence="3">
    <location>
        <begin position="156"/>
        <end position="168"/>
    </location>
</feature>